<dbReference type="EMBL" id="JASJQH010002761">
    <property type="protein sequence ID" value="KAK9759949.1"/>
    <property type="molecule type" value="Genomic_DNA"/>
</dbReference>
<keyword evidence="3" id="KW-1185">Reference proteome</keyword>
<organism evidence="2 3">
    <name type="scientific">Basidiobolus ranarum</name>
    <dbReference type="NCBI Taxonomy" id="34480"/>
    <lineage>
        <taxon>Eukaryota</taxon>
        <taxon>Fungi</taxon>
        <taxon>Fungi incertae sedis</taxon>
        <taxon>Zoopagomycota</taxon>
        <taxon>Entomophthoromycotina</taxon>
        <taxon>Basidiobolomycetes</taxon>
        <taxon>Basidiobolales</taxon>
        <taxon>Basidiobolaceae</taxon>
        <taxon>Basidiobolus</taxon>
    </lineage>
</organism>
<dbReference type="Proteomes" id="UP001479436">
    <property type="component" value="Unassembled WGS sequence"/>
</dbReference>
<feature type="compositionally biased region" description="Polar residues" evidence="1">
    <location>
        <begin position="105"/>
        <end position="129"/>
    </location>
</feature>
<sequence length="163" mass="18211">MHNLHDKAKIDQCPKINCGISDEIVNGIKPWFCDGACTENIKKRRIVVELPRKRLPLMCSPKSTSDATKPKTVVRSESPRKPQTRKTAKSLPTYETKPHRRTTSKTESVARNTTSLADQESYSDISSSRRVAPRSGGKNLTHYALLSRTANYYEASSDSSEDA</sequence>
<comment type="caution">
    <text evidence="2">The sequence shown here is derived from an EMBL/GenBank/DDBJ whole genome shotgun (WGS) entry which is preliminary data.</text>
</comment>
<gene>
    <name evidence="2" type="ORF">K7432_016498</name>
</gene>
<evidence type="ECO:0000313" key="2">
    <source>
        <dbReference type="EMBL" id="KAK9759949.1"/>
    </source>
</evidence>
<accession>A0ABR2WEL8</accession>
<proteinExistence type="predicted"/>
<evidence type="ECO:0000256" key="1">
    <source>
        <dbReference type="SAM" id="MobiDB-lite"/>
    </source>
</evidence>
<name>A0ABR2WEL8_9FUNG</name>
<protein>
    <submittedName>
        <fullName evidence="2">Uncharacterized protein</fullName>
    </submittedName>
</protein>
<reference evidence="2 3" key="1">
    <citation type="submission" date="2023-04" db="EMBL/GenBank/DDBJ databases">
        <title>Genome of Basidiobolus ranarum AG-B5.</title>
        <authorList>
            <person name="Stajich J.E."/>
            <person name="Carter-House D."/>
            <person name="Gryganskyi A."/>
        </authorList>
    </citation>
    <scope>NUCLEOTIDE SEQUENCE [LARGE SCALE GENOMIC DNA]</scope>
    <source>
        <strain evidence="2 3">AG-B5</strain>
    </source>
</reference>
<evidence type="ECO:0000313" key="3">
    <source>
        <dbReference type="Proteomes" id="UP001479436"/>
    </source>
</evidence>
<feature type="region of interest" description="Disordered" evidence="1">
    <location>
        <begin position="57"/>
        <end position="141"/>
    </location>
</feature>